<dbReference type="CDD" id="cd02142">
    <property type="entry name" value="McbC_SagB-like_oxidoreductase"/>
    <property type="match status" value="1"/>
</dbReference>
<dbReference type="InterPro" id="IPR029479">
    <property type="entry name" value="Nitroreductase"/>
</dbReference>
<organism evidence="2 3">
    <name type="scientific">Candidatus Methanocrinis natronophilus</name>
    <dbReference type="NCBI Taxonomy" id="3033396"/>
    <lineage>
        <taxon>Archaea</taxon>
        <taxon>Methanobacteriati</taxon>
        <taxon>Methanobacteriota</taxon>
        <taxon>Stenosarchaea group</taxon>
        <taxon>Methanomicrobia</taxon>
        <taxon>Methanotrichales</taxon>
        <taxon>Methanotrichaceae</taxon>
        <taxon>Methanocrinis</taxon>
    </lineage>
</organism>
<keyword evidence="3" id="KW-1185">Reference proteome</keyword>
<comment type="caution">
    <text evidence="2">The sequence shown here is derived from an EMBL/GenBank/DDBJ whole genome shotgun (WGS) entry which is preliminary data.</text>
</comment>
<dbReference type="Pfam" id="PF00881">
    <property type="entry name" value="Nitroreductase"/>
    <property type="match status" value="1"/>
</dbReference>
<evidence type="ECO:0000313" key="3">
    <source>
        <dbReference type="Proteomes" id="UP001220010"/>
    </source>
</evidence>
<dbReference type="EMBL" id="JARFPK010000026">
    <property type="protein sequence ID" value="MDF0591073.1"/>
    <property type="molecule type" value="Genomic_DNA"/>
</dbReference>
<accession>A0ABT5X8T6</accession>
<dbReference type="NCBIfam" id="TIGR03605">
    <property type="entry name" value="antibiot_sagB"/>
    <property type="match status" value="1"/>
</dbReference>
<feature type="domain" description="Nitroreductase" evidence="1">
    <location>
        <begin position="59"/>
        <end position="234"/>
    </location>
</feature>
<reference evidence="2 3" key="1">
    <citation type="submission" date="2023-03" db="EMBL/GenBank/DDBJ databases">
        <title>WGS of Methanotrichaceae archaeon Mx.</title>
        <authorList>
            <person name="Sorokin D.Y."/>
            <person name="Merkel A.Y."/>
        </authorList>
    </citation>
    <scope>NUCLEOTIDE SEQUENCE [LARGE SCALE GENOMIC DNA]</scope>
    <source>
        <strain evidence="2 3">Mx</strain>
    </source>
</reference>
<name>A0ABT5X8T6_9EURY</name>
<proteinExistence type="predicted"/>
<gene>
    <name evidence="2" type="ORF">P0O15_07815</name>
</gene>
<protein>
    <submittedName>
        <fullName evidence="2">SagB/ThcOx family dehydrogenase</fullName>
    </submittedName>
</protein>
<sequence length="235" mass="25438">MERISIVKILVVISLGVVTSFMLLQSGGDGEPSSASLGDLIKLPEPDRIGGVPLESALQKRRSHRAYSDEPLVIGEVSQILWAAYGVTDPRGFRTAPSAGALYPLEVYLVAGDVEDIPPGVYRYRPHDHELSMVREGDIRPRLYDVSLRQGFIRDAPALLVISAVYERTTGRYGERGERYVQMEAGHAGQNVLLAAASLDLGAVPVGAFDDGGVKRGLNMPQEEAPLYIIAVGKI</sequence>
<dbReference type="RefSeq" id="WP_316966816.1">
    <property type="nucleotide sequence ID" value="NZ_JARFPK010000026.1"/>
</dbReference>
<dbReference type="InterPro" id="IPR052544">
    <property type="entry name" value="Bacteriocin_Proc_Enz"/>
</dbReference>
<dbReference type="PANTHER" id="PTHR43745">
    <property type="entry name" value="NITROREDUCTASE MJ1384-RELATED"/>
    <property type="match status" value="1"/>
</dbReference>
<dbReference type="InterPro" id="IPR020051">
    <property type="entry name" value="SagB-type_dehydrogenase"/>
</dbReference>
<dbReference type="Proteomes" id="UP001220010">
    <property type="component" value="Unassembled WGS sequence"/>
</dbReference>
<dbReference type="InterPro" id="IPR000415">
    <property type="entry name" value="Nitroreductase-like"/>
</dbReference>
<evidence type="ECO:0000259" key="1">
    <source>
        <dbReference type="Pfam" id="PF00881"/>
    </source>
</evidence>
<dbReference type="PANTHER" id="PTHR43745:SF2">
    <property type="entry name" value="NITROREDUCTASE MJ1384-RELATED"/>
    <property type="match status" value="1"/>
</dbReference>
<dbReference type="SUPFAM" id="SSF55469">
    <property type="entry name" value="FMN-dependent nitroreductase-like"/>
    <property type="match status" value="1"/>
</dbReference>
<dbReference type="Gene3D" id="3.40.109.10">
    <property type="entry name" value="NADH Oxidase"/>
    <property type="match status" value="1"/>
</dbReference>
<evidence type="ECO:0000313" key="2">
    <source>
        <dbReference type="EMBL" id="MDF0591073.1"/>
    </source>
</evidence>